<accession>A0A7L5BSD6</accession>
<proteinExistence type="inferred from homology"/>
<comment type="similarity">
    <text evidence="12">Belongs to the COX15/CtaA family. Type 2 subfamily.</text>
</comment>
<dbReference type="InterPro" id="IPR003780">
    <property type="entry name" value="COX15/CtaA_fam"/>
</dbReference>
<dbReference type="PANTHER" id="PTHR23289">
    <property type="entry name" value="CYTOCHROME C OXIDASE ASSEMBLY PROTEIN COX15"/>
    <property type="match status" value="1"/>
</dbReference>
<comment type="pathway">
    <text evidence="10 12">Porphyrin-containing compound metabolism; heme A biosynthesis; heme A from heme O: step 1/1.</text>
</comment>
<comment type="catalytic activity">
    <reaction evidence="11">
        <text>Fe(II)-heme o + 2 A + H2O = Fe(II)-heme a + 2 AH2</text>
        <dbReference type="Rhea" id="RHEA:63388"/>
        <dbReference type="ChEBI" id="CHEBI:13193"/>
        <dbReference type="ChEBI" id="CHEBI:15377"/>
        <dbReference type="ChEBI" id="CHEBI:17499"/>
        <dbReference type="ChEBI" id="CHEBI:60530"/>
        <dbReference type="ChEBI" id="CHEBI:61715"/>
        <dbReference type="EC" id="1.17.99.9"/>
    </reaction>
    <physiologicalReaction direction="left-to-right" evidence="11">
        <dbReference type="Rhea" id="RHEA:63389"/>
    </physiologicalReaction>
</comment>
<feature type="transmembrane region" description="Helical" evidence="12">
    <location>
        <begin position="151"/>
        <end position="170"/>
    </location>
</feature>
<dbReference type="HAMAP" id="MF_01665">
    <property type="entry name" value="HemeA_synth_type2"/>
    <property type="match status" value="1"/>
</dbReference>
<dbReference type="GO" id="GO:0005886">
    <property type="term" value="C:plasma membrane"/>
    <property type="evidence" value="ECO:0007669"/>
    <property type="project" value="UniProtKB-SubCell"/>
</dbReference>
<evidence type="ECO:0000256" key="9">
    <source>
        <dbReference type="ARBA" id="ARBA00023136"/>
    </source>
</evidence>
<evidence type="ECO:0000313" key="14">
    <source>
        <dbReference type="Proteomes" id="UP000503336"/>
    </source>
</evidence>
<keyword evidence="12" id="KW-1003">Cell membrane</keyword>
<evidence type="ECO:0000256" key="8">
    <source>
        <dbReference type="ARBA" id="ARBA00023133"/>
    </source>
</evidence>
<keyword evidence="4 12" id="KW-0479">Metal-binding</keyword>
<dbReference type="EC" id="1.17.99.9" evidence="12"/>
<keyword evidence="7 12" id="KW-0408">Iron</keyword>
<evidence type="ECO:0000256" key="2">
    <source>
        <dbReference type="ARBA" id="ARBA00004141"/>
    </source>
</evidence>
<dbReference type="EMBL" id="CP049056">
    <property type="protein sequence ID" value="QIE53980.1"/>
    <property type="molecule type" value="Genomic_DNA"/>
</dbReference>
<dbReference type="KEGG" id="hdh:G5B40_00090"/>
<evidence type="ECO:0000256" key="11">
    <source>
        <dbReference type="ARBA" id="ARBA00048044"/>
    </source>
</evidence>
<comment type="cofactor">
    <cofactor evidence="1 12">
        <name>heme b</name>
        <dbReference type="ChEBI" id="CHEBI:60344"/>
    </cofactor>
</comment>
<keyword evidence="8 12" id="KW-0350">Heme biosynthesis</keyword>
<comment type="subunit">
    <text evidence="12">Interacts with CtaB.</text>
</comment>
<feature type="transmembrane region" description="Helical" evidence="12">
    <location>
        <begin position="223"/>
        <end position="245"/>
    </location>
</feature>
<dbReference type="GO" id="GO:0120547">
    <property type="term" value="F:heme A synthase activity"/>
    <property type="evidence" value="ECO:0007669"/>
    <property type="project" value="UniProtKB-EC"/>
</dbReference>
<keyword evidence="6 12" id="KW-0560">Oxidoreductase</keyword>
<keyword evidence="14" id="KW-1185">Reference proteome</keyword>
<evidence type="ECO:0000256" key="10">
    <source>
        <dbReference type="ARBA" id="ARBA00044501"/>
    </source>
</evidence>
<feature type="binding site" description="axial binding residue" evidence="12">
    <location>
        <position position="289"/>
    </location>
    <ligand>
        <name>heme</name>
        <dbReference type="ChEBI" id="CHEBI:30413"/>
    </ligand>
    <ligandPart>
        <name>Fe</name>
        <dbReference type="ChEBI" id="CHEBI:18248"/>
    </ligandPart>
</feature>
<evidence type="ECO:0000256" key="6">
    <source>
        <dbReference type="ARBA" id="ARBA00023002"/>
    </source>
</evidence>
<evidence type="ECO:0000256" key="5">
    <source>
        <dbReference type="ARBA" id="ARBA00022989"/>
    </source>
</evidence>
<evidence type="ECO:0000313" key="13">
    <source>
        <dbReference type="EMBL" id="QIE53980.1"/>
    </source>
</evidence>
<evidence type="ECO:0000256" key="12">
    <source>
        <dbReference type="HAMAP-Rule" id="MF_01665"/>
    </source>
</evidence>
<dbReference type="GO" id="GO:0046872">
    <property type="term" value="F:metal ion binding"/>
    <property type="evidence" value="ECO:0007669"/>
    <property type="project" value="UniProtKB-KW"/>
</dbReference>
<comment type="subcellular location">
    <subcellularLocation>
        <location evidence="12">Cell membrane</location>
        <topology evidence="12">Multi-pass membrane protein</topology>
    </subcellularLocation>
    <subcellularLocation>
        <location evidence="2">Membrane</location>
        <topology evidence="2">Multi-pass membrane protein</topology>
    </subcellularLocation>
</comment>
<evidence type="ECO:0000256" key="7">
    <source>
        <dbReference type="ARBA" id="ARBA00023004"/>
    </source>
</evidence>
<dbReference type="UniPathway" id="UPA00269">
    <property type="reaction ID" value="UER00713"/>
</dbReference>
<evidence type="ECO:0000256" key="3">
    <source>
        <dbReference type="ARBA" id="ARBA00022692"/>
    </source>
</evidence>
<keyword evidence="5 12" id="KW-1133">Transmembrane helix</keyword>
<evidence type="ECO:0000256" key="1">
    <source>
        <dbReference type="ARBA" id="ARBA00001970"/>
    </source>
</evidence>
<feature type="transmembrane region" description="Helical" evidence="12">
    <location>
        <begin position="317"/>
        <end position="340"/>
    </location>
</feature>
<comment type="function">
    <text evidence="12">Catalyzes the conversion of heme O to heme A by two successive hydroxylations of the methyl group at C8. The first hydroxylation forms heme I, the second hydroxylation results in an unstable dihydroxymethyl group, which spontaneously dehydrates, resulting in the formyl group of heme A.</text>
</comment>
<keyword evidence="9 12" id="KW-0472">Membrane</keyword>
<dbReference type="AlphaFoldDB" id="A0A7L5BSD6"/>
<gene>
    <name evidence="12" type="primary">ctaA</name>
    <name evidence="13" type="ORF">G5B40_00090</name>
</gene>
<dbReference type="Pfam" id="PF02628">
    <property type="entry name" value="COX15-CtaA"/>
    <property type="match status" value="1"/>
</dbReference>
<feature type="transmembrane region" description="Helical" evidence="12">
    <location>
        <begin position="287"/>
        <end position="305"/>
    </location>
</feature>
<name>A0A7L5BSD6_9RHOB</name>
<dbReference type="Proteomes" id="UP000503336">
    <property type="component" value="Chromosome"/>
</dbReference>
<evidence type="ECO:0000256" key="4">
    <source>
        <dbReference type="ARBA" id="ARBA00022723"/>
    </source>
</evidence>
<feature type="transmembrane region" description="Helical" evidence="12">
    <location>
        <begin position="182"/>
        <end position="203"/>
    </location>
</feature>
<sequence>MSKRAIFEEVGAAPEKPGAATPGAADAAKVAARRAVRVWLILLAVLVALMVVVGGLTRLTDSGLSITEWNLVMGALPPLSAADWNTAFEAYKTTDEFKLENSWMTLADFRPLFWWEWGHRFLGRLIGVVWLLPLLWFAVRRMIPRGWGLRLVSVGVLGGLQGAVGWWMVWSGLSARVDVAPYRLMVHLGLAFLIFGLLCWFIFQLGRAEWALLQARRARVDGLRFWGGAALAALFLQILLGALVAGTDGWAGWNTWPLMDGVFMAPEVSTLSPAWANHFENPAMTQFQHRWTALLPLGLALVFLLRAGRSGHRRSKTWATALFHGLWVQAGLGVATLLLLAPNDMIWLALLHQIGALALLALAIRAQFEVSYPGEQKISV</sequence>
<dbReference type="PANTHER" id="PTHR23289:SF2">
    <property type="entry name" value="CYTOCHROME C OXIDASE ASSEMBLY PROTEIN COX15 HOMOLOG"/>
    <property type="match status" value="1"/>
</dbReference>
<dbReference type="GO" id="GO:0006784">
    <property type="term" value="P:heme A biosynthetic process"/>
    <property type="evidence" value="ECO:0007669"/>
    <property type="project" value="UniProtKB-UniRule"/>
</dbReference>
<reference evidence="13 14" key="1">
    <citation type="submission" date="2020-02" db="EMBL/GenBank/DDBJ databases">
        <title>complete genome sequence of Rhodobacteraceae bacterium.</title>
        <authorList>
            <person name="Park J."/>
            <person name="Kim Y.-S."/>
            <person name="Kim K.-H."/>
        </authorList>
    </citation>
    <scope>NUCLEOTIDE SEQUENCE [LARGE SCALE GENOMIC DNA]</scope>
    <source>
        <strain evidence="13 14">RR4-56</strain>
    </source>
</reference>
<dbReference type="InterPro" id="IPR023754">
    <property type="entry name" value="HemeA_Synthase_type2"/>
</dbReference>
<protein>
    <recommendedName>
        <fullName evidence="12">Heme A synthase</fullName>
        <shortName evidence="12">HAS</shortName>
        <ecNumber evidence="12">1.17.99.9</ecNumber>
    </recommendedName>
    <alternativeName>
        <fullName evidence="12">Cytochrome aa3-controlling protein</fullName>
    </alternativeName>
</protein>
<feature type="transmembrane region" description="Helical" evidence="12">
    <location>
        <begin position="121"/>
        <end position="139"/>
    </location>
</feature>
<feature type="transmembrane region" description="Helical" evidence="12">
    <location>
        <begin position="38"/>
        <end position="57"/>
    </location>
</feature>
<feature type="binding site" description="axial binding residue" evidence="12">
    <location>
        <position position="352"/>
    </location>
    <ligand>
        <name>heme</name>
        <dbReference type="ChEBI" id="CHEBI:30413"/>
    </ligand>
    <ligandPart>
        <name>Fe</name>
        <dbReference type="ChEBI" id="CHEBI:18248"/>
    </ligandPart>
</feature>
<keyword evidence="3 12" id="KW-0812">Transmembrane</keyword>
<dbReference type="RefSeq" id="WP_165093556.1">
    <property type="nucleotide sequence ID" value="NZ_CP049056.1"/>
</dbReference>
<feature type="transmembrane region" description="Helical" evidence="12">
    <location>
        <begin position="346"/>
        <end position="364"/>
    </location>
</feature>
<organism evidence="13 14">
    <name type="scientific">Pikeienuella piscinae</name>
    <dbReference type="NCBI Taxonomy" id="2748098"/>
    <lineage>
        <taxon>Bacteria</taxon>
        <taxon>Pseudomonadati</taxon>
        <taxon>Pseudomonadota</taxon>
        <taxon>Alphaproteobacteria</taxon>
        <taxon>Rhodobacterales</taxon>
        <taxon>Paracoccaceae</taxon>
        <taxon>Pikeienuella</taxon>
    </lineage>
</organism>